<evidence type="ECO:0000313" key="2">
    <source>
        <dbReference type="EMBL" id="KGF43752.1"/>
    </source>
</evidence>
<gene>
    <name evidence="2" type="ORF">HMPREF0661_11620</name>
</gene>
<accession>A0A096BM55</accession>
<evidence type="ECO:0000259" key="1">
    <source>
        <dbReference type="Pfam" id="PF13546"/>
    </source>
</evidence>
<evidence type="ECO:0000313" key="3">
    <source>
        <dbReference type="Proteomes" id="UP000029578"/>
    </source>
</evidence>
<name>A0A096BM55_9BACT</name>
<dbReference type="AlphaFoldDB" id="A0A096BM55"/>
<dbReference type="Pfam" id="PF13546">
    <property type="entry name" value="DDE_5"/>
    <property type="match status" value="1"/>
</dbReference>
<proteinExistence type="predicted"/>
<dbReference type="Proteomes" id="UP000029578">
    <property type="component" value="Unassembled WGS sequence"/>
</dbReference>
<organism evidence="2 3">
    <name type="scientific">Prevotella melaninogenica DNF00666</name>
    <dbReference type="NCBI Taxonomy" id="1401073"/>
    <lineage>
        <taxon>Bacteria</taxon>
        <taxon>Pseudomonadati</taxon>
        <taxon>Bacteroidota</taxon>
        <taxon>Bacteroidia</taxon>
        <taxon>Bacteroidales</taxon>
        <taxon>Prevotellaceae</taxon>
        <taxon>Prevotella</taxon>
    </lineage>
</organism>
<comment type="caution">
    <text evidence="2">The sequence shown here is derived from an EMBL/GenBank/DDBJ whole genome shotgun (WGS) entry which is preliminary data.</text>
</comment>
<dbReference type="EMBL" id="JRNS01000516">
    <property type="protein sequence ID" value="KGF43752.1"/>
    <property type="molecule type" value="Genomic_DNA"/>
</dbReference>
<dbReference type="InterPro" id="IPR012337">
    <property type="entry name" value="RNaseH-like_sf"/>
</dbReference>
<reference evidence="2 3" key="1">
    <citation type="submission" date="2014-07" db="EMBL/GenBank/DDBJ databases">
        <authorList>
            <person name="McCorrison J."/>
            <person name="Sanka R."/>
            <person name="Torralba M."/>
            <person name="Gillis M."/>
            <person name="Haft D.H."/>
            <person name="Methe B."/>
            <person name="Sutton G."/>
            <person name="Nelson K.E."/>
        </authorList>
    </citation>
    <scope>NUCLEOTIDE SEQUENCE [LARGE SCALE GENOMIC DNA]</scope>
    <source>
        <strain evidence="2 3">DNF00666</strain>
    </source>
</reference>
<feature type="domain" description="Transposase IS701-like DDE" evidence="1">
    <location>
        <begin position="132"/>
        <end position="266"/>
    </location>
</feature>
<protein>
    <submittedName>
        <fullName evidence="2">Transposase</fullName>
    </submittedName>
</protein>
<dbReference type="InterPro" id="IPR038721">
    <property type="entry name" value="IS701-like_DDE_dom"/>
</dbReference>
<dbReference type="SUPFAM" id="SSF53098">
    <property type="entry name" value="Ribonuclease H-like"/>
    <property type="match status" value="1"/>
</dbReference>
<sequence length="493" mass="57250">MLKTRQQNYYGSKNREKSELSKLLSVKTRMSDDLFHLFGKFGIGHLLSRLSLEKQDGVSASELIPSLCLFRIVGESIHSICKHKIYELSNHGKNCFYRMMIRPQMDWRRLMNHFALRYMCLLRKYGEVPQSDTTTCFIIDDTVLEKSGVRMEGISRVFDHMKGRCVLGYKLLLCAFFDGKTTIPFDFSLHQEKGKQGNCGLTRQQLKKAYHTKRNTGNPDYKRFQECKMSKLEVTMDMLRRGWKMGLHAKYVITDSWFTCEQLMTCVRSIGKGAMHFVGLAKMGKTKYTVSGRKKNTAELIATYERERGKNCRKYKCRYIQLSRHLGNIPVRIFLIRYGRNSAWNVLLTTDTTMSFVKAFEVYQIRWNIEVMNKETKQYLGLGGYQGCDFNGQIADATLCYLTYTVMALEKRFTEYQTMGELFSDMENDLMALTLWKRVLTCIERILRILGETLGITPQHLMATISGNDKELSKILVMAETLEKWDEVYGQTT</sequence>